<evidence type="ECO:0000259" key="5">
    <source>
        <dbReference type="PROSITE" id="PS50865"/>
    </source>
</evidence>
<evidence type="ECO:0000313" key="6">
    <source>
        <dbReference type="EMBL" id="KAJ7348695.1"/>
    </source>
</evidence>
<evidence type="ECO:0000256" key="1">
    <source>
        <dbReference type="ARBA" id="ARBA00022723"/>
    </source>
</evidence>
<proteinExistence type="predicted"/>
<accession>A0AAD7A4C7</accession>
<dbReference type="Proteomes" id="UP001218218">
    <property type="component" value="Unassembled WGS sequence"/>
</dbReference>
<keyword evidence="1" id="KW-0479">Metal-binding</keyword>
<keyword evidence="7" id="KW-1185">Reference proteome</keyword>
<dbReference type="GO" id="GO:0008270">
    <property type="term" value="F:zinc ion binding"/>
    <property type="evidence" value="ECO:0007669"/>
    <property type="project" value="UniProtKB-KW"/>
</dbReference>
<dbReference type="AlphaFoldDB" id="A0AAD7A4C7"/>
<evidence type="ECO:0000313" key="7">
    <source>
        <dbReference type="Proteomes" id="UP001218218"/>
    </source>
</evidence>
<dbReference type="PROSITE" id="PS50865">
    <property type="entry name" value="ZF_MYND_2"/>
    <property type="match status" value="1"/>
</dbReference>
<dbReference type="Pfam" id="PF01753">
    <property type="entry name" value="zf-MYND"/>
    <property type="match status" value="1"/>
</dbReference>
<evidence type="ECO:0000256" key="3">
    <source>
        <dbReference type="ARBA" id="ARBA00022833"/>
    </source>
</evidence>
<keyword evidence="2 4" id="KW-0863">Zinc-finger</keyword>
<sequence length="477" mass="53919">MSSNALLAQTIHSLRDPHNPTFCCRYYICLLSQIEIEHAHNWENPITRHAPYDSDSDKLQLELSSVADSTSLLDGLSTFITTNRSRPNMAVLARRMEHCECDRNDRLIDSMHAWEWNLTAYCRDPDGFLCRTDTLEGLLAVIADLLYNALQLHDHRSLRWPQNRRQCLFGSDEGAATMLCRWLDVYPILPLLRAIAATAASFGSAVLVPFLLSAHLPKNLVGILKRGVDSLPPDFGGGFDAFGVVYPITLVFTTMKELENIDDGVSSAYFYREWCPLLLDTMNRVAEINDKMAWLSDFTWEGGFNLAGVIHAKLVLPFDEAQYHKKILEYSQLCRTSILNVQKPYELARNIMLTLAELSLQCMNAKCAKPDPASLCSGCRRVMYCNTECQSSDWNGLLPHKKVCKKIRALGDAAGFPARANPNPILPQCDVHEFRLAVQHAVPLSDVKAFNKYMIEDDRIRKVVNDKYSARYPRALD</sequence>
<comment type="caution">
    <text evidence="6">The sequence shown here is derived from an EMBL/GenBank/DDBJ whole genome shotgun (WGS) entry which is preliminary data.</text>
</comment>
<name>A0AAD7A4C7_9AGAR</name>
<dbReference type="SUPFAM" id="SSF144232">
    <property type="entry name" value="HIT/MYND zinc finger-like"/>
    <property type="match status" value="1"/>
</dbReference>
<organism evidence="6 7">
    <name type="scientific">Mycena albidolilacea</name>
    <dbReference type="NCBI Taxonomy" id="1033008"/>
    <lineage>
        <taxon>Eukaryota</taxon>
        <taxon>Fungi</taxon>
        <taxon>Dikarya</taxon>
        <taxon>Basidiomycota</taxon>
        <taxon>Agaricomycotina</taxon>
        <taxon>Agaricomycetes</taxon>
        <taxon>Agaricomycetidae</taxon>
        <taxon>Agaricales</taxon>
        <taxon>Marasmiineae</taxon>
        <taxon>Mycenaceae</taxon>
        <taxon>Mycena</taxon>
    </lineage>
</organism>
<feature type="domain" description="MYND-type" evidence="5">
    <location>
        <begin position="364"/>
        <end position="404"/>
    </location>
</feature>
<keyword evidence="3" id="KW-0862">Zinc</keyword>
<evidence type="ECO:0000256" key="4">
    <source>
        <dbReference type="PROSITE-ProRule" id="PRU00134"/>
    </source>
</evidence>
<evidence type="ECO:0000256" key="2">
    <source>
        <dbReference type="ARBA" id="ARBA00022771"/>
    </source>
</evidence>
<protein>
    <recommendedName>
        <fullName evidence="5">MYND-type domain-containing protein</fullName>
    </recommendedName>
</protein>
<dbReference type="Gene3D" id="6.10.140.2220">
    <property type="match status" value="1"/>
</dbReference>
<reference evidence="6" key="1">
    <citation type="submission" date="2023-03" db="EMBL/GenBank/DDBJ databases">
        <title>Massive genome expansion in bonnet fungi (Mycena s.s.) driven by repeated elements and novel gene families across ecological guilds.</title>
        <authorList>
            <consortium name="Lawrence Berkeley National Laboratory"/>
            <person name="Harder C.B."/>
            <person name="Miyauchi S."/>
            <person name="Viragh M."/>
            <person name="Kuo A."/>
            <person name="Thoen E."/>
            <person name="Andreopoulos B."/>
            <person name="Lu D."/>
            <person name="Skrede I."/>
            <person name="Drula E."/>
            <person name="Henrissat B."/>
            <person name="Morin E."/>
            <person name="Kohler A."/>
            <person name="Barry K."/>
            <person name="LaButti K."/>
            <person name="Morin E."/>
            <person name="Salamov A."/>
            <person name="Lipzen A."/>
            <person name="Mereny Z."/>
            <person name="Hegedus B."/>
            <person name="Baldrian P."/>
            <person name="Stursova M."/>
            <person name="Weitz H."/>
            <person name="Taylor A."/>
            <person name="Grigoriev I.V."/>
            <person name="Nagy L.G."/>
            <person name="Martin F."/>
            <person name="Kauserud H."/>
        </authorList>
    </citation>
    <scope>NUCLEOTIDE SEQUENCE</scope>
    <source>
        <strain evidence="6">CBHHK002</strain>
    </source>
</reference>
<dbReference type="EMBL" id="JARIHO010000017">
    <property type="protein sequence ID" value="KAJ7348695.1"/>
    <property type="molecule type" value="Genomic_DNA"/>
</dbReference>
<dbReference type="InterPro" id="IPR002893">
    <property type="entry name" value="Znf_MYND"/>
</dbReference>
<gene>
    <name evidence="6" type="ORF">DFH08DRAFT_866347</name>
</gene>